<dbReference type="CDD" id="cd00009">
    <property type="entry name" value="AAA"/>
    <property type="match status" value="1"/>
</dbReference>
<gene>
    <name evidence="3" type="ORF">GRF29_8g2478614</name>
</gene>
<feature type="compositionally biased region" description="Polar residues" evidence="1">
    <location>
        <begin position="26"/>
        <end position="36"/>
    </location>
</feature>
<dbReference type="InterPro" id="IPR010730">
    <property type="entry name" value="HET"/>
</dbReference>
<evidence type="ECO:0000313" key="3">
    <source>
        <dbReference type="EMBL" id="KAK3216171.1"/>
    </source>
</evidence>
<name>A0AAN6RM42_9PLEO</name>
<dbReference type="Gene3D" id="1.25.40.10">
    <property type="entry name" value="Tetratricopeptide repeat domain"/>
    <property type="match status" value="2"/>
</dbReference>
<evidence type="ECO:0000259" key="2">
    <source>
        <dbReference type="SMART" id="SM00382"/>
    </source>
</evidence>
<dbReference type="InterPro" id="IPR002182">
    <property type="entry name" value="NB-ARC"/>
</dbReference>
<dbReference type="SMART" id="SM00382">
    <property type="entry name" value="AAA"/>
    <property type="match status" value="1"/>
</dbReference>
<dbReference type="SUPFAM" id="SSF52540">
    <property type="entry name" value="P-loop containing nucleoside triphosphate hydrolases"/>
    <property type="match status" value="1"/>
</dbReference>
<organism evidence="3 4">
    <name type="scientific">Pseudopithomyces chartarum</name>
    <dbReference type="NCBI Taxonomy" id="1892770"/>
    <lineage>
        <taxon>Eukaryota</taxon>
        <taxon>Fungi</taxon>
        <taxon>Dikarya</taxon>
        <taxon>Ascomycota</taxon>
        <taxon>Pezizomycotina</taxon>
        <taxon>Dothideomycetes</taxon>
        <taxon>Pleosporomycetidae</taxon>
        <taxon>Pleosporales</taxon>
        <taxon>Massarineae</taxon>
        <taxon>Didymosphaeriaceae</taxon>
        <taxon>Pseudopithomyces</taxon>
    </lineage>
</organism>
<evidence type="ECO:0000256" key="1">
    <source>
        <dbReference type="SAM" id="MobiDB-lite"/>
    </source>
</evidence>
<feature type="region of interest" description="Disordered" evidence="1">
    <location>
        <begin position="1"/>
        <end position="43"/>
    </location>
</feature>
<protein>
    <recommendedName>
        <fullName evidence="2">AAA+ ATPase domain-containing protein</fullName>
    </recommendedName>
</protein>
<dbReference type="InterPro" id="IPR053137">
    <property type="entry name" value="NLR-like"/>
</dbReference>
<keyword evidence="4" id="KW-1185">Reference proteome</keyword>
<dbReference type="Gene3D" id="3.40.50.300">
    <property type="entry name" value="P-loop containing nucleotide triphosphate hydrolases"/>
    <property type="match status" value="1"/>
</dbReference>
<dbReference type="Pfam" id="PF00931">
    <property type="entry name" value="NB-ARC"/>
    <property type="match status" value="1"/>
</dbReference>
<dbReference type="InterPro" id="IPR011990">
    <property type="entry name" value="TPR-like_helical_dom_sf"/>
</dbReference>
<feature type="compositionally biased region" description="Basic and acidic residues" evidence="1">
    <location>
        <begin position="65"/>
        <end position="77"/>
    </location>
</feature>
<dbReference type="Pfam" id="PF13424">
    <property type="entry name" value="TPR_12"/>
    <property type="match status" value="3"/>
</dbReference>
<sequence>MVRKRAASTEPKVACSPRKRARCTLPSPSASHSPSQRFLRDTEPLLAHPEPAIGEQASSLSHIHYQQEPREAAEPHRSRASSTASLYDRTTVDAPFTASTNLTRENLLLWEALNSPEMRSTTGSDASLSIEPAKDIDRRQAAYGILVHRGDIPEVLRKHIDEVVMDMRKENTPSAARLARNARRARGMNEPQGKEMLARDLLFKTEIDDGEELIQVLPEVVFARQWLPVAPDEWVERQYGALEQPRPDHAVGYITQQDACSIDPRSKAALERTEEDKITSAKLWVHWLEKREDAGADYHMELISQAFLRPLTPRDTGMVDMRKMLRNILEYARWQGIRSPLHQDLMHSYLRQNRLLHRIKDCEKNKDCNSTSPAVSLFQTVFFHALAVMRLLHVDQAGRLLSTDFSGKTIPPYAILSHRWGDSEVLFGDVANGSYRGKEGYRKIEFCAGQAAKDQLQYFWIDTCCIDKWNLHELSRSINSMFRWYKDAKRCYVFLPDVSVPRAAAVAQQSDWEASFRASEWFRRGWTLQELIAPESVEFFSLEGQRIGDKRSLGQLVHEISNVPIEALQGVSLEKFSVPERMEWAKNRKTTEEEDIVYCLLGIVNIYMPASYGEGREKARIRLDIGLNSSAPFLVPFSQNNNFVGRESQLAKLKAKLFEGKQAAIVAIAGPGGTGKSQLALELAYRTRQQNKSCSVFWIDASSIDGVRHSYVDIARKIKIPGWDDEKADVKQIVKLHLSREDAGQSLLVFDNADSVNLSLNGTSMGRDTSLVDFLPHSEHCSILLTTTNDDAARTVASQEIIELQEMEQDTAQSMLERYLDNPVSNSEHQHAKFLLRELSHLPLAIVQATAYINAKNITLQNYRMRLSKQGQADVDDTSDLLDNKLQDYDRHSSVATTLHLSIEQIRHDSPLAAKYLFLAACVDRKDILLELLEAPSSREREDAIQIINSYRLVTRRPADSALDLHRHRDQEGTEKMELAWKCAEALLSDGRYNEAEMLLVQVTETRKRVLGDEHPDTLLSMGHLASTYSNQGRWKEAEELEVQVMDTRKRVFGDEHPDTLTIMVNLGSTYRNQGRWKDAEELQATELQICSRVLGDEHLDTLFSMDHLAATYRDQGRWKKAEELFVQVMETRKRVLGDEHPDTLTSMTNIAAMYRVQGRWKEAEELFVQAMETRKRVLGDEHPSTLTSMANLASTYSNQGRWKEAEELEVRVMETRKRVLGDEHPSTLTSMANLASTLQSLGSTNKAISLIEDCCELQTKVLGFEHPRTVSSRQALTEWRLDTIKLVSIAESEVESMCRTVRAKLVSGAGLPDATALSSPPTSSLRLLSPPKKKTASTKVDLAYLNPNIEFLPLRDAEEAGISLPDSVTQLWSRCENRQFGSLTNAPVALTDYDRKIVDDTLSDVFEQAEKWRDTTTQPHWISVVVGPILHLLRRIESFKKPSIPDTKIAVLDVYISPVELAPFSKDPALYRDLDKRIDYVVGLDLHRTTLKTLRRTKYCTTTLSISQTVSFANETPIFLIIGVRRRHVARDPTVQLAAWIAAEFTKRRYEEWDIESPVFAVEMDGDNWIWRVTATQVEPYTTDVTQFLLAGKLEAQAVEVGERPMPFPENEHELFFFGPLDLGNTLTLQSSKRLLANLIDVTEWGQSQFRTWLELNVQRLFGEENRTLSSSYFMIERETRYQICLTEL</sequence>
<evidence type="ECO:0000313" key="4">
    <source>
        <dbReference type="Proteomes" id="UP001280581"/>
    </source>
</evidence>
<dbReference type="Pfam" id="PF13374">
    <property type="entry name" value="TPR_10"/>
    <property type="match status" value="1"/>
</dbReference>
<dbReference type="InterPro" id="IPR003593">
    <property type="entry name" value="AAA+_ATPase"/>
</dbReference>
<proteinExistence type="predicted"/>
<dbReference type="GO" id="GO:0043531">
    <property type="term" value="F:ADP binding"/>
    <property type="evidence" value="ECO:0007669"/>
    <property type="project" value="InterPro"/>
</dbReference>
<dbReference type="Pfam" id="PF06985">
    <property type="entry name" value="HET"/>
    <property type="match status" value="1"/>
</dbReference>
<reference evidence="3 4" key="1">
    <citation type="submission" date="2021-02" db="EMBL/GenBank/DDBJ databases">
        <title>Genome assembly of Pseudopithomyces chartarum.</title>
        <authorList>
            <person name="Jauregui R."/>
            <person name="Singh J."/>
            <person name="Voisey C."/>
        </authorList>
    </citation>
    <scope>NUCLEOTIDE SEQUENCE [LARGE SCALE GENOMIC DNA]</scope>
    <source>
        <strain evidence="3 4">AGR01</strain>
    </source>
</reference>
<accession>A0AAN6RM42</accession>
<dbReference type="InterPro" id="IPR027417">
    <property type="entry name" value="P-loop_NTPase"/>
</dbReference>
<dbReference type="Proteomes" id="UP001280581">
    <property type="component" value="Unassembled WGS sequence"/>
</dbReference>
<feature type="domain" description="AAA+ ATPase" evidence="2">
    <location>
        <begin position="662"/>
        <end position="808"/>
    </location>
</feature>
<dbReference type="EMBL" id="WVTA01000002">
    <property type="protein sequence ID" value="KAK3216171.1"/>
    <property type="molecule type" value="Genomic_DNA"/>
</dbReference>
<dbReference type="PANTHER" id="PTHR46082">
    <property type="entry name" value="ATP/GTP-BINDING PROTEIN-RELATED"/>
    <property type="match status" value="1"/>
</dbReference>
<comment type="caution">
    <text evidence="3">The sequence shown here is derived from an EMBL/GenBank/DDBJ whole genome shotgun (WGS) entry which is preliminary data.</text>
</comment>
<feature type="region of interest" description="Disordered" evidence="1">
    <location>
        <begin position="64"/>
        <end position="86"/>
    </location>
</feature>
<dbReference type="SUPFAM" id="SSF48452">
    <property type="entry name" value="TPR-like"/>
    <property type="match status" value="2"/>
</dbReference>
<dbReference type="PANTHER" id="PTHR46082:SF11">
    <property type="entry name" value="AAA+ ATPASE DOMAIN-CONTAINING PROTEIN-RELATED"/>
    <property type="match status" value="1"/>
</dbReference>